<dbReference type="Ensembl" id="ENSHBUT00000007375.1">
    <property type="protein sequence ID" value="ENSHBUP00000005214.1"/>
    <property type="gene ID" value="ENSHBUG00000006587.1"/>
</dbReference>
<reference evidence="2" key="2">
    <citation type="submission" date="2025-09" db="UniProtKB">
        <authorList>
            <consortium name="Ensembl"/>
        </authorList>
    </citation>
    <scope>IDENTIFICATION</scope>
</reference>
<dbReference type="Proteomes" id="UP000264840">
    <property type="component" value="Unplaced"/>
</dbReference>
<dbReference type="OMA" id="LFWRSSE"/>
<reference evidence="2" key="1">
    <citation type="submission" date="2025-08" db="UniProtKB">
        <authorList>
            <consortium name="Ensembl"/>
        </authorList>
    </citation>
    <scope>IDENTIFICATION</scope>
</reference>
<dbReference type="PANTHER" id="PTHR35354">
    <property type="entry name" value="RGD1561648"/>
    <property type="match status" value="1"/>
</dbReference>
<protein>
    <submittedName>
        <fullName evidence="2">Uncharacterized protein</fullName>
    </submittedName>
</protein>
<dbReference type="GeneTree" id="ENSGT00390000018424"/>
<dbReference type="PANTHER" id="PTHR35354:SF1">
    <property type="entry name" value="RGD1561648"/>
    <property type="match status" value="1"/>
</dbReference>
<evidence type="ECO:0000313" key="3">
    <source>
        <dbReference type="Proteomes" id="UP000264840"/>
    </source>
</evidence>
<dbReference type="InterPro" id="IPR027878">
    <property type="entry name" value="DUF4551"/>
</dbReference>
<keyword evidence="3" id="KW-1185">Reference proteome</keyword>
<evidence type="ECO:0000256" key="1">
    <source>
        <dbReference type="SAM" id="MobiDB-lite"/>
    </source>
</evidence>
<organism evidence="2 3">
    <name type="scientific">Haplochromis burtoni</name>
    <name type="common">Burton's mouthbrooder</name>
    <name type="synonym">Chromis burtoni</name>
    <dbReference type="NCBI Taxonomy" id="8153"/>
    <lineage>
        <taxon>Eukaryota</taxon>
        <taxon>Metazoa</taxon>
        <taxon>Chordata</taxon>
        <taxon>Craniata</taxon>
        <taxon>Vertebrata</taxon>
        <taxon>Euteleostomi</taxon>
        <taxon>Actinopterygii</taxon>
        <taxon>Neopterygii</taxon>
        <taxon>Teleostei</taxon>
        <taxon>Neoteleostei</taxon>
        <taxon>Acanthomorphata</taxon>
        <taxon>Ovalentaria</taxon>
        <taxon>Cichlomorphae</taxon>
        <taxon>Cichliformes</taxon>
        <taxon>Cichlidae</taxon>
        <taxon>African cichlids</taxon>
        <taxon>Pseudocrenilabrinae</taxon>
        <taxon>Haplochromini</taxon>
        <taxon>Haplochromis</taxon>
    </lineage>
</organism>
<evidence type="ECO:0000313" key="2">
    <source>
        <dbReference type="Ensembl" id="ENSHBUP00000005214.1"/>
    </source>
</evidence>
<name>A0A3Q2V3Y6_HAPBU</name>
<dbReference type="Pfam" id="PF15087">
    <property type="entry name" value="DUF4551"/>
    <property type="match status" value="1"/>
</dbReference>
<dbReference type="AlphaFoldDB" id="A0A3Q2V3Y6"/>
<proteinExistence type="predicted"/>
<feature type="region of interest" description="Disordered" evidence="1">
    <location>
        <begin position="201"/>
        <end position="221"/>
    </location>
</feature>
<sequence length="659" mass="74461">MFRSSSLTNQRADALTARVIGALPTAHCPEPGQNQRRVFILTRLFKLTGWSWTCEHPPRDKAAVEISEALPAAPRSGPVMAHSGSGSLLCRRNARLDSFLQRKLERRVYERIRVYEPCVVLSESINKVYMHVVLSDECVYLTEYSPRTLTAAVSFRRVRYIELVNDIPDFLSGKHQERCQHIRIVYVTKKPAAKQRNWLKRAKKEGLPPAAPSSRRNSHCPEITSTLQGFSTESSQWRKEELPPVLKHTRSASCPNPETLGLTRVPQPPPFYSPLVSPASSPLLSEKSLKTLESGQLQRRIGSVLSRLLRRGCVDSEEEWEAELHLYAVSEKSRLYLHLQSLWNSFSIRSTLLLDPLYRRRNCVSLSAAAISWERTAHLFGQLSSELLQDGISVESMYLLLQELRTAAHRSVTLRRLFWRSSEVCTFLLCTLEGCLHGRQSLGGLYTADQLLLSSLIVDTLAIMFRETEVEAARLSLLSAKKGALASRMLLALICDPQPQTHSGGFLTYSELQGLLAEYLDTAASLLFELLLVGHVTSRCVSAENFLSVGWILRVLQPHPHLLSFIGYQVQQVVLVLTGLQVSVPSPVQSVLLFQRLHLLLACLQYNSQLAQHLRSHFREEFRYSVMPSGSEVKLPPHYPISRPTLRLVEHIRTLMLLR</sequence>
<accession>A0A3Q2V3Y6</accession>